<name>A0AAD1U2N1_EUPCR</name>
<sequence length="692" mass="82548">MKYYGYANEVCHLLKVLNLQKVYFGESGKDLDDQQKITRSNFFETMFLRFCEKKLIKVRDIISSASLYVLALDNLKYYKLDIELCDEQSLEDFLQFCKYCLHLENGGKLDFISMKEKEFSELPPSERYYNKKHIYDLYKSDETDYNPYRESIADIPLPPVYLGEKEKQDTEETQKDFIEFESIEQEQFYQQFYTKKPNQEQYRHYNDYYDEDDDIYYDYASRNPEQLFELLDEDKYHSDEIPYFQSIDNKYDDTWYHENWYNNKWFNNIRENYREKDQESFKQSEKIPEGKPWYLQNKFNYLDLKNRNFGDNSENSKKSCYVSENTHKAQRIRVPFLNINSLRINYASTPLMKYMKKIKPELFEYPFNRIICLARRNFGRILGEFNVAKSAKPIHHHLHNLRTMKNCAHKRSIFYKLKIQLSNREDYRSRVGNLMCSFKRVDLVPMRGFKLPDLIDEMCQNPLVFDHCQKLCINLTKDSREGKEVEEFFSKLFFGMGETFASKLRGIFISCSTDISCRFISGLEEVFKVLEGRKLANFKQDHPDFKDLCFNFFGTHIFGSVDECYSRNICSTRGFFREFIFKVKNFLEVMLCYSDRKVTFKISFEGTSSFKATHLILTGDEGYHFRNVEYLKFDNITSIEQTSSPQTIPSDSVLPRRRRSNLGCVIPDFLGACLVVRTLSNNTVNVRKLLYP</sequence>
<protein>
    <submittedName>
        <fullName evidence="1">Uncharacterized protein</fullName>
    </submittedName>
</protein>
<dbReference type="Proteomes" id="UP001295684">
    <property type="component" value="Unassembled WGS sequence"/>
</dbReference>
<proteinExistence type="predicted"/>
<comment type="caution">
    <text evidence="1">The sequence shown here is derived from an EMBL/GenBank/DDBJ whole genome shotgun (WGS) entry which is preliminary data.</text>
</comment>
<organism evidence="1 2">
    <name type="scientific">Euplotes crassus</name>
    <dbReference type="NCBI Taxonomy" id="5936"/>
    <lineage>
        <taxon>Eukaryota</taxon>
        <taxon>Sar</taxon>
        <taxon>Alveolata</taxon>
        <taxon>Ciliophora</taxon>
        <taxon>Intramacronucleata</taxon>
        <taxon>Spirotrichea</taxon>
        <taxon>Hypotrichia</taxon>
        <taxon>Euplotida</taxon>
        <taxon>Euplotidae</taxon>
        <taxon>Moneuplotes</taxon>
    </lineage>
</organism>
<accession>A0AAD1U2N1</accession>
<evidence type="ECO:0000313" key="2">
    <source>
        <dbReference type="Proteomes" id="UP001295684"/>
    </source>
</evidence>
<dbReference type="AlphaFoldDB" id="A0AAD1U2N1"/>
<reference evidence="1" key="1">
    <citation type="submission" date="2023-07" db="EMBL/GenBank/DDBJ databases">
        <authorList>
            <consortium name="AG Swart"/>
            <person name="Singh M."/>
            <person name="Singh A."/>
            <person name="Seah K."/>
            <person name="Emmerich C."/>
        </authorList>
    </citation>
    <scope>NUCLEOTIDE SEQUENCE</scope>
    <source>
        <strain evidence="1">DP1</strain>
    </source>
</reference>
<gene>
    <name evidence="1" type="ORF">ECRASSUSDP1_LOCUS635</name>
</gene>
<evidence type="ECO:0000313" key="1">
    <source>
        <dbReference type="EMBL" id="CAI2359347.1"/>
    </source>
</evidence>
<dbReference type="EMBL" id="CAMPGE010000595">
    <property type="protein sequence ID" value="CAI2359347.1"/>
    <property type="molecule type" value="Genomic_DNA"/>
</dbReference>
<keyword evidence="2" id="KW-1185">Reference proteome</keyword>